<dbReference type="Proteomes" id="UP000440713">
    <property type="component" value="Unassembled WGS sequence"/>
</dbReference>
<keyword evidence="3" id="KW-1185">Reference proteome</keyword>
<gene>
    <name evidence="2" type="ORF">FYJ71_01130</name>
</gene>
<evidence type="ECO:0000313" key="3">
    <source>
        <dbReference type="Proteomes" id="UP000440713"/>
    </source>
</evidence>
<evidence type="ECO:0000259" key="1">
    <source>
        <dbReference type="Pfam" id="PF20612"/>
    </source>
</evidence>
<feature type="domain" description="SHOCT-like" evidence="1">
    <location>
        <begin position="25"/>
        <end position="74"/>
    </location>
</feature>
<dbReference type="EMBL" id="VUNE01000001">
    <property type="protein sequence ID" value="MST61587.1"/>
    <property type="molecule type" value="Genomic_DNA"/>
</dbReference>
<proteinExistence type="predicted"/>
<reference evidence="2 3" key="1">
    <citation type="submission" date="2019-08" db="EMBL/GenBank/DDBJ databases">
        <title>In-depth cultivation of the pig gut microbiome towards novel bacterial diversity and tailored functional studies.</title>
        <authorList>
            <person name="Wylensek D."/>
            <person name="Hitch T.C.A."/>
            <person name="Clavel T."/>
        </authorList>
    </citation>
    <scope>NUCLEOTIDE SEQUENCE [LARGE SCALE GENOMIC DNA]</scope>
    <source>
        <strain evidence="2 3">WCA-SAB-591-4A-A</strain>
    </source>
</reference>
<name>A0A6N7XE63_9FIRM</name>
<protein>
    <recommendedName>
        <fullName evidence="1">SHOCT-like domain-containing protein</fullName>
    </recommendedName>
</protein>
<dbReference type="Pfam" id="PF20612">
    <property type="entry name" value="SHOCT_2"/>
    <property type="match status" value="1"/>
</dbReference>
<sequence>MSAKTITRVEEPICVVSTIEGEIRDEQLKRDYYYFLAQKLSKDMLEKGLITADEFNKLAEKNKRKFSPYLAEIMP</sequence>
<accession>A0A6N7XE63</accession>
<evidence type="ECO:0000313" key="2">
    <source>
        <dbReference type="EMBL" id="MST61587.1"/>
    </source>
</evidence>
<organism evidence="2 3">
    <name type="scientific">Peptostreptococcus porci</name>
    <dbReference type="NCBI Taxonomy" id="2652282"/>
    <lineage>
        <taxon>Bacteria</taxon>
        <taxon>Bacillati</taxon>
        <taxon>Bacillota</taxon>
        <taxon>Clostridia</taxon>
        <taxon>Peptostreptococcales</taxon>
        <taxon>Peptostreptococcaceae</taxon>
        <taxon>Peptostreptococcus</taxon>
    </lineage>
</organism>
<dbReference type="InterPro" id="IPR046749">
    <property type="entry name" value="SHOCT_2"/>
</dbReference>
<dbReference type="AlphaFoldDB" id="A0A6N7XE63"/>
<dbReference type="RefSeq" id="WP_154537012.1">
    <property type="nucleotide sequence ID" value="NZ_VUNE01000001.1"/>
</dbReference>
<comment type="caution">
    <text evidence="2">The sequence shown here is derived from an EMBL/GenBank/DDBJ whole genome shotgun (WGS) entry which is preliminary data.</text>
</comment>